<evidence type="ECO:0000256" key="7">
    <source>
        <dbReference type="ARBA" id="ARBA00023136"/>
    </source>
</evidence>
<evidence type="ECO:0000256" key="6">
    <source>
        <dbReference type="ARBA" id="ARBA00022989"/>
    </source>
</evidence>
<evidence type="ECO:0000313" key="10">
    <source>
        <dbReference type="EMBL" id="TJW12214.1"/>
    </source>
</evidence>
<evidence type="ECO:0000256" key="3">
    <source>
        <dbReference type="ARBA" id="ARBA00022475"/>
    </source>
</evidence>
<evidence type="ECO:0000256" key="8">
    <source>
        <dbReference type="SAM" id="Phobius"/>
    </source>
</evidence>
<dbReference type="GeneID" id="93355900"/>
<protein>
    <submittedName>
        <fullName evidence="10">Rod shape-determining protein MreD</fullName>
    </submittedName>
</protein>
<evidence type="ECO:0000256" key="4">
    <source>
        <dbReference type="ARBA" id="ARBA00022692"/>
    </source>
</evidence>
<dbReference type="AlphaFoldDB" id="A0A3N0ADP2"/>
<dbReference type="OrthoDB" id="3176916at2"/>
<gene>
    <name evidence="10" type="primary">mreD</name>
    <name evidence="10" type="ORF">E5982_00990</name>
    <name evidence="9" type="ORF">FHR31_000352</name>
</gene>
<dbReference type="Proteomes" id="UP000309454">
    <property type="component" value="Unassembled WGS sequence"/>
</dbReference>
<comment type="similarity">
    <text evidence="2">Belongs to the MreD family.</text>
</comment>
<dbReference type="Proteomes" id="UP000530850">
    <property type="component" value="Unassembled WGS sequence"/>
</dbReference>
<dbReference type="GO" id="GO:0005886">
    <property type="term" value="C:plasma membrane"/>
    <property type="evidence" value="ECO:0007669"/>
    <property type="project" value="UniProtKB-SubCell"/>
</dbReference>
<dbReference type="Pfam" id="PF04093">
    <property type="entry name" value="MreD"/>
    <property type="match status" value="1"/>
</dbReference>
<accession>A0A3N0ADP2</accession>
<keyword evidence="7 8" id="KW-0472">Membrane</keyword>
<feature type="transmembrane region" description="Helical" evidence="8">
    <location>
        <begin position="58"/>
        <end position="87"/>
    </location>
</feature>
<comment type="caution">
    <text evidence="10">The sequence shown here is derived from an EMBL/GenBank/DDBJ whole genome shotgun (WGS) entry which is preliminary data.</text>
</comment>
<evidence type="ECO:0000313" key="11">
    <source>
        <dbReference type="Proteomes" id="UP000309454"/>
    </source>
</evidence>
<dbReference type="EMBL" id="SSTM01000001">
    <property type="protein sequence ID" value="TJW12214.1"/>
    <property type="molecule type" value="Genomic_DNA"/>
</dbReference>
<proteinExistence type="inferred from homology"/>
<keyword evidence="5" id="KW-0133">Cell shape</keyword>
<evidence type="ECO:0000256" key="5">
    <source>
        <dbReference type="ARBA" id="ARBA00022960"/>
    </source>
</evidence>
<reference evidence="9 12" key="2">
    <citation type="submission" date="2020-08" db="EMBL/GenBank/DDBJ databases">
        <title>Sequencing the genomes of 1000 actinobacteria strains.</title>
        <authorList>
            <person name="Klenk H.-P."/>
        </authorList>
    </citation>
    <scope>NUCLEOTIDE SEQUENCE [LARGE SCALE GENOMIC DNA]</scope>
    <source>
        <strain evidence="9 12">DSM 22242</strain>
    </source>
</reference>
<evidence type="ECO:0000313" key="12">
    <source>
        <dbReference type="Proteomes" id="UP000530850"/>
    </source>
</evidence>
<evidence type="ECO:0000256" key="1">
    <source>
        <dbReference type="ARBA" id="ARBA00004651"/>
    </source>
</evidence>
<evidence type="ECO:0000256" key="2">
    <source>
        <dbReference type="ARBA" id="ARBA00007776"/>
    </source>
</evidence>
<reference evidence="10 11" key="1">
    <citation type="submission" date="2019-04" db="EMBL/GenBank/DDBJ databases">
        <title>Microbes associate with the intestines of laboratory mice.</title>
        <authorList>
            <person name="Navarre W."/>
            <person name="Wong E."/>
            <person name="Huang K.C."/>
            <person name="Tropini C."/>
            <person name="Ng K."/>
            <person name="Yu B."/>
        </authorList>
    </citation>
    <scope>NUCLEOTIDE SEQUENCE [LARGE SCALE GENOMIC DNA]</scope>
    <source>
        <strain evidence="10 11">NM48_B13</strain>
    </source>
</reference>
<keyword evidence="11" id="KW-1185">Reference proteome</keyword>
<feature type="transmembrane region" description="Helical" evidence="8">
    <location>
        <begin position="143"/>
        <end position="161"/>
    </location>
</feature>
<dbReference type="EMBL" id="JACHYA010000001">
    <property type="protein sequence ID" value="MBB3170572.1"/>
    <property type="molecule type" value="Genomic_DNA"/>
</dbReference>
<sequence>MEGKSLLLLRVAGGAVALLLQVAVAPFISLGQCTPNFIVAWCAACCMANPAKPPYLSAFLLGMAFDIMGGGPVGAMAFCLLVVTFAASRVYMVVSNDTVFMTVAFLLASVLVVELLYAIAVAAVQPSVALGQALLYRSLPNSLYNFVVAAIVYPVVAFLQGRLASAGAEMPVI</sequence>
<dbReference type="GO" id="GO:0008360">
    <property type="term" value="P:regulation of cell shape"/>
    <property type="evidence" value="ECO:0007669"/>
    <property type="project" value="UniProtKB-KW"/>
</dbReference>
<feature type="transmembrane region" description="Helical" evidence="8">
    <location>
        <begin position="99"/>
        <end position="123"/>
    </location>
</feature>
<dbReference type="InterPro" id="IPR007227">
    <property type="entry name" value="Cell_shape_determining_MreD"/>
</dbReference>
<comment type="subcellular location">
    <subcellularLocation>
        <location evidence="1">Cell membrane</location>
        <topology evidence="1">Multi-pass membrane protein</topology>
    </subcellularLocation>
</comment>
<keyword evidence="3" id="KW-1003">Cell membrane</keyword>
<keyword evidence="6 8" id="KW-1133">Transmembrane helix</keyword>
<name>A0A3N0ADP2_9ACTN</name>
<keyword evidence="4 8" id="KW-0812">Transmembrane</keyword>
<evidence type="ECO:0000313" key="9">
    <source>
        <dbReference type="EMBL" id="MBB3170572.1"/>
    </source>
</evidence>
<dbReference type="RefSeq" id="WP_123184593.1">
    <property type="nucleotide sequence ID" value="NZ_CANSOV010000001.1"/>
</dbReference>
<organism evidence="10 11">
    <name type="scientific">Parvibacter caecicola</name>
    <dbReference type="NCBI Taxonomy" id="747645"/>
    <lineage>
        <taxon>Bacteria</taxon>
        <taxon>Bacillati</taxon>
        <taxon>Actinomycetota</taxon>
        <taxon>Coriobacteriia</taxon>
        <taxon>Coriobacteriales</taxon>
        <taxon>Coriobacteriaceae</taxon>
        <taxon>Parvibacter</taxon>
    </lineage>
</organism>
<dbReference type="NCBIfam" id="TIGR03426">
    <property type="entry name" value="shape_MreD"/>
    <property type="match status" value="1"/>
</dbReference>